<feature type="transmembrane region" description="Helical" evidence="1">
    <location>
        <begin position="75"/>
        <end position="96"/>
    </location>
</feature>
<name>A0A7D5L3L2_9EURY</name>
<sequence>MNTHTQNQMQTSAQSLPTWLDRYTTIALYGLGVGTALCLFALFTNPIPDPSFPWATLPQSVRLPFTQPRIEHWPVTYTIGIWLWVFGVPATFFAGWRRYRTRWNTSRTTWLVWMPAVVMGGVTTYCRFFWPKLYPASWNAPSYTFVCWGYCSSYDPLWNNLAYVVALFGVFTGILAYKKRLRSQYWIGAFGVLALPLGLPALYEAYRRQSSQSERSGETV</sequence>
<dbReference type="GeneID" id="56035327"/>
<protein>
    <submittedName>
        <fullName evidence="2">Uncharacterized protein</fullName>
    </submittedName>
</protein>
<evidence type="ECO:0000256" key="1">
    <source>
        <dbReference type="SAM" id="Phobius"/>
    </source>
</evidence>
<keyword evidence="3" id="KW-1185">Reference proteome</keyword>
<feature type="transmembrane region" description="Helical" evidence="1">
    <location>
        <begin position="26"/>
        <end position="44"/>
    </location>
</feature>
<accession>A0A7D5L3L2</accession>
<evidence type="ECO:0000313" key="2">
    <source>
        <dbReference type="EMBL" id="QLG50685.1"/>
    </source>
</evidence>
<feature type="transmembrane region" description="Helical" evidence="1">
    <location>
        <begin position="160"/>
        <end position="177"/>
    </location>
</feature>
<dbReference type="RefSeq" id="WP_179263423.1">
    <property type="nucleotide sequence ID" value="NZ_CP058601.1"/>
</dbReference>
<gene>
    <name evidence="2" type="ORF">HYG82_18510</name>
</gene>
<keyword evidence="1" id="KW-1133">Transmembrane helix</keyword>
<reference evidence="2 3" key="1">
    <citation type="submission" date="2020-07" db="EMBL/GenBank/DDBJ databases">
        <authorList>
            <person name="Cui H."/>
        </authorList>
    </citation>
    <scope>NUCLEOTIDE SEQUENCE [LARGE SCALE GENOMIC DNA]</scope>
    <source>
        <strain evidence="2 3">YPL8</strain>
    </source>
</reference>
<proteinExistence type="predicted"/>
<dbReference type="EMBL" id="CP058601">
    <property type="protein sequence ID" value="QLG50685.1"/>
    <property type="molecule type" value="Genomic_DNA"/>
</dbReference>
<evidence type="ECO:0000313" key="3">
    <source>
        <dbReference type="Proteomes" id="UP000509241"/>
    </source>
</evidence>
<keyword evidence="1" id="KW-0472">Membrane</keyword>
<dbReference type="AlphaFoldDB" id="A0A7D5L3L2"/>
<feature type="transmembrane region" description="Helical" evidence="1">
    <location>
        <begin position="108"/>
        <end position="130"/>
    </location>
</feature>
<keyword evidence="1" id="KW-0812">Transmembrane</keyword>
<organism evidence="2 3">
    <name type="scientific">Natrinema halophilum</name>
    <dbReference type="NCBI Taxonomy" id="1699371"/>
    <lineage>
        <taxon>Archaea</taxon>
        <taxon>Methanobacteriati</taxon>
        <taxon>Methanobacteriota</taxon>
        <taxon>Stenosarchaea group</taxon>
        <taxon>Halobacteria</taxon>
        <taxon>Halobacteriales</taxon>
        <taxon>Natrialbaceae</taxon>
        <taxon>Natrinema</taxon>
    </lineage>
</organism>
<dbReference type="KEGG" id="haly:HYG82_18510"/>
<dbReference type="OrthoDB" id="320857at2157"/>
<dbReference type="Proteomes" id="UP000509241">
    <property type="component" value="Chromosome"/>
</dbReference>
<feature type="transmembrane region" description="Helical" evidence="1">
    <location>
        <begin position="184"/>
        <end position="203"/>
    </location>
</feature>